<protein>
    <submittedName>
        <fullName evidence="1">Uncharacterized protein</fullName>
    </submittedName>
</protein>
<evidence type="ECO:0000313" key="2">
    <source>
        <dbReference type="Proteomes" id="UP000281406"/>
    </source>
</evidence>
<gene>
    <name evidence="1" type="ORF">DPX16_20263</name>
</gene>
<evidence type="ECO:0000313" key="1">
    <source>
        <dbReference type="EMBL" id="ROI15725.1"/>
    </source>
</evidence>
<accession>A0A3N0XFA2</accession>
<organism evidence="1 2">
    <name type="scientific">Anabarilius grahami</name>
    <name type="common">Kanglang fish</name>
    <name type="synonym">Barilius grahami</name>
    <dbReference type="NCBI Taxonomy" id="495550"/>
    <lineage>
        <taxon>Eukaryota</taxon>
        <taxon>Metazoa</taxon>
        <taxon>Chordata</taxon>
        <taxon>Craniata</taxon>
        <taxon>Vertebrata</taxon>
        <taxon>Euteleostomi</taxon>
        <taxon>Actinopterygii</taxon>
        <taxon>Neopterygii</taxon>
        <taxon>Teleostei</taxon>
        <taxon>Ostariophysi</taxon>
        <taxon>Cypriniformes</taxon>
        <taxon>Xenocyprididae</taxon>
        <taxon>Xenocypridinae</taxon>
        <taxon>Xenocypridinae incertae sedis</taxon>
        <taxon>Anabarilius</taxon>
    </lineage>
</organism>
<dbReference type="AlphaFoldDB" id="A0A3N0XFA2"/>
<keyword evidence="2" id="KW-1185">Reference proteome</keyword>
<dbReference type="EMBL" id="RJVU01079141">
    <property type="protein sequence ID" value="ROI15725.1"/>
    <property type="molecule type" value="Genomic_DNA"/>
</dbReference>
<dbReference type="Proteomes" id="UP000281406">
    <property type="component" value="Unassembled WGS sequence"/>
</dbReference>
<sequence>MTSDNKREGLRKDAYAQNAKIPPPNLPCLAPCPVKLPSDVPSLGSAGLSDRYIIEPRRALTIRCLCQGVASADSGCERYKSQHGHKDISAMVKQVSLYKAVCYHRLKTVLLTSPKQMGLNA</sequence>
<proteinExistence type="predicted"/>
<comment type="caution">
    <text evidence="1">The sequence shown here is derived from an EMBL/GenBank/DDBJ whole genome shotgun (WGS) entry which is preliminary data.</text>
</comment>
<reference evidence="1 2" key="1">
    <citation type="submission" date="2018-10" db="EMBL/GenBank/DDBJ databases">
        <title>Genome assembly for a Yunnan-Guizhou Plateau 3E fish, Anabarilius grahami (Regan), and its evolutionary and genetic applications.</title>
        <authorList>
            <person name="Jiang W."/>
        </authorList>
    </citation>
    <scope>NUCLEOTIDE SEQUENCE [LARGE SCALE GENOMIC DNA]</scope>
    <source>
        <strain evidence="1">AG-KIZ</strain>
        <tissue evidence="1">Muscle</tissue>
    </source>
</reference>
<name>A0A3N0XFA2_ANAGA</name>